<dbReference type="InterPro" id="IPR006016">
    <property type="entry name" value="UspA"/>
</dbReference>
<sequence>MYDTILVPTDGSDPANRAVEHALALAEQYDSHVDALYCVETYRYGEPALSSAEIVLNDLEERGQALLNELAERADNYGAEVSTCLCHGRPWEEILTRADTVDADLIVIGYQGQSHSRGGKIGSVAERVVRSADRPVLTA</sequence>
<dbReference type="Pfam" id="PF00582">
    <property type="entry name" value="Usp"/>
    <property type="match status" value="1"/>
</dbReference>
<dbReference type="Proteomes" id="UP000324021">
    <property type="component" value="Unassembled WGS sequence"/>
</dbReference>
<name>A0A1I0B0Y2_9EURY</name>
<evidence type="ECO:0000256" key="1">
    <source>
        <dbReference type="ARBA" id="ARBA00008791"/>
    </source>
</evidence>
<evidence type="ECO:0000256" key="2">
    <source>
        <dbReference type="SAM" id="Coils"/>
    </source>
</evidence>
<dbReference type="InterPro" id="IPR014729">
    <property type="entry name" value="Rossmann-like_a/b/a_fold"/>
</dbReference>
<evidence type="ECO:0000313" key="5">
    <source>
        <dbReference type="EMBL" id="SET00345.1"/>
    </source>
</evidence>
<dbReference type="AlphaFoldDB" id="A0A1I0B0Y2"/>
<feature type="domain" description="UspA" evidence="3">
    <location>
        <begin position="1"/>
        <end position="137"/>
    </location>
</feature>
<organism evidence="5 6">
    <name type="scientific">Natrinema hispanicum</name>
    <dbReference type="NCBI Taxonomy" id="392421"/>
    <lineage>
        <taxon>Archaea</taxon>
        <taxon>Methanobacteriati</taxon>
        <taxon>Methanobacteriota</taxon>
        <taxon>Stenosarchaea group</taxon>
        <taxon>Halobacteria</taxon>
        <taxon>Halobacteriales</taxon>
        <taxon>Natrialbaceae</taxon>
        <taxon>Natrinema</taxon>
    </lineage>
</organism>
<keyword evidence="2" id="KW-0175">Coiled coil</keyword>
<accession>A0A1I0B0Y2</accession>
<evidence type="ECO:0000259" key="3">
    <source>
        <dbReference type="Pfam" id="PF00582"/>
    </source>
</evidence>
<reference evidence="5" key="2">
    <citation type="submission" date="2016-10" db="EMBL/GenBank/DDBJ databases">
        <authorList>
            <person name="de Groot N.N."/>
        </authorList>
    </citation>
    <scope>NUCLEOTIDE SEQUENCE [LARGE SCALE GENOMIC DNA]</scope>
    <source>
        <strain evidence="5">CDM_6</strain>
    </source>
</reference>
<dbReference type="EMBL" id="FMZP01000018">
    <property type="protein sequence ID" value="SDD30052.1"/>
    <property type="molecule type" value="Genomic_DNA"/>
</dbReference>
<dbReference type="Proteomes" id="UP000199320">
    <property type="component" value="Unassembled WGS sequence"/>
</dbReference>
<keyword evidence="6" id="KW-1185">Reference proteome</keyword>
<evidence type="ECO:0000313" key="7">
    <source>
        <dbReference type="Proteomes" id="UP000324021"/>
    </source>
</evidence>
<proteinExistence type="inferred from homology"/>
<comment type="similarity">
    <text evidence="1">Belongs to the universal stress protein A family.</text>
</comment>
<evidence type="ECO:0000313" key="6">
    <source>
        <dbReference type="Proteomes" id="UP000199320"/>
    </source>
</evidence>
<dbReference type="STRING" id="392421.SAMN04488694_10365"/>
<dbReference type="PANTHER" id="PTHR46268">
    <property type="entry name" value="STRESS RESPONSE PROTEIN NHAX"/>
    <property type="match status" value="1"/>
</dbReference>
<dbReference type="EMBL" id="FOIC01000003">
    <property type="protein sequence ID" value="SET00345.1"/>
    <property type="molecule type" value="Genomic_DNA"/>
</dbReference>
<dbReference type="Gene3D" id="3.40.50.620">
    <property type="entry name" value="HUPs"/>
    <property type="match status" value="1"/>
</dbReference>
<dbReference type="CDD" id="cd00293">
    <property type="entry name" value="USP-like"/>
    <property type="match status" value="1"/>
</dbReference>
<dbReference type="PANTHER" id="PTHR46268:SF6">
    <property type="entry name" value="UNIVERSAL STRESS PROTEIN UP12"/>
    <property type="match status" value="1"/>
</dbReference>
<dbReference type="SUPFAM" id="SSF52402">
    <property type="entry name" value="Adenine nucleotide alpha hydrolases-like"/>
    <property type="match status" value="1"/>
</dbReference>
<feature type="coiled-coil region" evidence="2">
    <location>
        <begin position="49"/>
        <end position="76"/>
    </location>
</feature>
<protein>
    <submittedName>
        <fullName evidence="5">Nucleotide-binding universal stress protein, UspA family</fullName>
    </submittedName>
</protein>
<reference evidence="6 7" key="1">
    <citation type="submission" date="2016-10" db="EMBL/GenBank/DDBJ databases">
        <authorList>
            <person name="Varghese N."/>
            <person name="Submissions S."/>
        </authorList>
    </citation>
    <scope>NUCLEOTIDE SEQUENCE [LARGE SCALE GENOMIC DNA]</scope>
    <source>
        <strain evidence="4 7">CDM_1</strain>
        <strain evidence="6">CDM_6</strain>
    </source>
</reference>
<dbReference type="OrthoDB" id="105697at2157"/>
<dbReference type="InterPro" id="IPR006015">
    <property type="entry name" value="Universal_stress_UspA"/>
</dbReference>
<dbReference type="RefSeq" id="WP_092930319.1">
    <property type="nucleotide sequence ID" value="NZ_FMZP01000018.1"/>
</dbReference>
<dbReference type="PRINTS" id="PR01438">
    <property type="entry name" value="UNVRSLSTRESS"/>
</dbReference>
<evidence type="ECO:0000313" key="4">
    <source>
        <dbReference type="EMBL" id="SDD30052.1"/>
    </source>
</evidence>
<gene>
    <name evidence="5" type="ORF">SAMN04488694_10365</name>
    <name evidence="4" type="ORF">SAMN05192552_10182</name>
</gene>